<gene>
    <name evidence="10" type="ORF">Z043_123545</name>
</gene>
<dbReference type="PRINTS" id="PR01028">
    <property type="entry name" value="OPIOIDPRCRSR"/>
</dbReference>
<evidence type="ECO:0000256" key="5">
    <source>
        <dbReference type="ARBA" id="ARBA00022901"/>
    </source>
</evidence>
<dbReference type="GO" id="GO:0043679">
    <property type="term" value="C:axon terminus"/>
    <property type="evidence" value="ECO:0007669"/>
    <property type="project" value="TreeGrafter"/>
</dbReference>
<feature type="signal peptide" evidence="9">
    <location>
        <begin position="1"/>
        <end position="40"/>
    </location>
</feature>
<sequence length="278" mass="30887">MWNPTDLPARTLHKFPMALAVTSSCWTLLLGACLAVAARADCGKDCVHCTYHLAGRRVEIDALTCTLGCEGKLPAERSWDLCKDLLQGSAARQSVAGEARDGAGSASREAGMHALSKKYGGFMKRYGGFMKKTAELYGVEPDGHSEEEAEEEEDRGREILAKRYGGFMKKDGEGELEGVALLKEMLRAGGDAEDREGDVSKRYGGFMRSTKSSLGLEDGIKELQKRYGGFMRRVGRPEWKEDQKRYGGFLKRSREDDPESISEDIPYMDKRYGGFMMY</sequence>
<dbReference type="Proteomes" id="UP000034805">
    <property type="component" value="Unassembled WGS sequence"/>
</dbReference>
<name>A0A0P7TLQ0_SCLFO</name>
<dbReference type="EMBL" id="JARO02013611">
    <property type="protein sequence ID" value="KPP58614.1"/>
    <property type="molecule type" value="Genomic_DNA"/>
</dbReference>
<dbReference type="GO" id="GO:0005576">
    <property type="term" value="C:extracellular region"/>
    <property type="evidence" value="ECO:0007669"/>
    <property type="project" value="UniProtKB-SubCell"/>
</dbReference>
<organism evidence="10 11">
    <name type="scientific">Scleropages formosus</name>
    <name type="common">Asian bonytongue</name>
    <name type="synonym">Osteoglossum formosum</name>
    <dbReference type="NCBI Taxonomy" id="113540"/>
    <lineage>
        <taxon>Eukaryota</taxon>
        <taxon>Metazoa</taxon>
        <taxon>Chordata</taxon>
        <taxon>Craniata</taxon>
        <taxon>Vertebrata</taxon>
        <taxon>Euteleostomi</taxon>
        <taxon>Actinopterygii</taxon>
        <taxon>Neopterygii</taxon>
        <taxon>Teleostei</taxon>
        <taxon>Osteoglossocephala</taxon>
        <taxon>Osteoglossomorpha</taxon>
        <taxon>Osteoglossiformes</taxon>
        <taxon>Osteoglossidae</taxon>
        <taxon>Scleropages</taxon>
    </lineage>
</organism>
<keyword evidence="8" id="KW-0527">Neuropeptide</keyword>
<comment type="similarity">
    <text evidence="2">Belongs to the opioid neuropeptide precursor family.</text>
</comment>
<evidence type="ECO:0000313" key="10">
    <source>
        <dbReference type="EMBL" id="KPP58614.1"/>
    </source>
</evidence>
<dbReference type="GO" id="GO:0031628">
    <property type="term" value="F:opioid receptor binding"/>
    <property type="evidence" value="ECO:0007669"/>
    <property type="project" value="TreeGrafter"/>
</dbReference>
<dbReference type="PANTHER" id="PTHR11438:SF3">
    <property type="entry name" value="PROENKEPHALIN-A"/>
    <property type="match status" value="1"/>
</dbReference>
<dbReference type="GO" id="GO:0007218">
    <property type="term" value="P:neuropeptide signaling pathway"/>
    <property type="evidence" value="ECO:0007669"/>
    <property type="project" value="UniProtKB-KW"/>
</dbReference>
<dbReference type="GO" id="GO:0030425">
    <property type="term" value="C:dendrite"/>
    <property type="evidence" value="ECO:0007669"/>
    <property type="project" value="TreeGrafter"/>
</dbReference>
<dbReference type="GO" id="GO:0007268">
    <property type="term" value="P:chemical synaptic transmission"/>
    <property type="evidence" value="ECO:0007669"/>
    <property type="project" value="TreeGrafter"/>
</dbReference>
<keyword evidence="7" id="KW-0257">Endorphin</keyword>
<accession>A0A0P7TLQ0</accession>
<evidence type="ECO:0000256" key="8">
    <source>
        <dbReference type="ARBA" id="ARBA00023320"/>
    </source>
</evidence>
<evidence type="ECO:0000256" key="3">
    <source>
        <dbReference type="ARBA" id="ARBA00022525"/>
    </source>
</evidence>
<reference evidence="10 11" key="1">
    <citation type="submission" date="2015-08" db="EMBL/GenBank/DDBJ databases">
        <title>The genome of the Asian arowana (Scleropages formosus).</title>
        <authorList>
            <person name="Tan M.H."/>
            <person name="Gan H.M."/>
            <person name="Croft L.J."/>
            <person name="Austin C.M."/>
        </authorList>
    </citation>
    <scope>NUCLEOTIDE SEQUENCE [LARGE SCALE GENOMIC DNA]</scope>
    <source>
        <strain evidence="10">Aro1</strain>
    </source>
</reference>
<keyword evidence="9" id="KW-0732">Signal</keyword>
<feature type="chain" id="PRO_5006143011" evidence="9">
    <location>
        <begin position="41"/>
        <end position="278"/>
    </location>
</feature>
<dbReference type="GO" id="GO:0001515">
    <property type="term" value="F:opioid peptide activity"/>
    <property type="evidence" value="ECO:0007669"/>
    <property type="project" value="UniProtKB-KW"/>
</dbReference>
<evidence type="ECO:0000256" key="1">
    <source>
        <dbReference type="ARBA" id="ARBA00004613"/>
    </source>
</evidence>
<comment type="caution">
    <text evidence="10">The sequence shown here is derived from an EMBL/GenBank/DDBJ whole genome shotgun (WGS) entry which is preliminary data.</text>
</comment>
<dbReference type="GO" id="GO:0005886">
    <property type="term" value="C:plasma membrane"/>
    <property type="evidence" value="ECO:0007669"/>
    <property type="project" value="TreeGrafter"/>
</dbReference>
<evidence type="ECO:0000256" key="9">
    <source>
        <dbReference type="SAM" id="SignalP"/>
    </source>
</evidence>
<dbReference type="InterPro" id="IPR000703">
    <property type="entry name" value="Proenkphlin_A"/>
</dbReference>
<keyword evidence="5" id="KW-0555">Opioid peptide</keyword>
<dbReference type="STRING" id="113540.ENSSFOP00015075634"/>
<dbReference type="PANTHER" id="PTHR11438">
    <property type="entry name" value="PROENKEPHALIN"/>
    <property type="match status" value="1"/>
</dbReference>
<evidence type="ECO:0000256" key="2">
    <source>
        <dbReference type="ARBA" id="ARBA00008543"/>
    </source>
</evidence>
<keyword evidence="6" id="KW-1015">Disulfide bond</keyword>
<comment type="subcellular location">
    <subcellularLocation>
        <location evidence="1">Secreted</location>
    </subcellularLocation>
</comment>
<dbReference type="PRINTS" id="PR01029">
    <property type="entry name" value="PENKAPRCRSR"/>
</dbReference>
<keyword evidence="3" id="KW-0964">Secreted</keyword>
<dbReference type="GO" id="GO:0043025">
    <property type="term" value="C:neuronal cell body"/>
    <property type="evidence" value="ECO:0007669"/>
    <property type="project" value="TreeGrafter"/>
</dbReference>
<keyword evidence="4" id="KW-0165">Cleavage on pair of basic residues</keyword>
<dbReference type="AlphaFoldDB" id="A0A0P7TLQ0"/>
<evidence type="ECO:0000256" key="7">
    <source>
        <dbReference type="ARBA" id="ARBA00023205"/>
    </source>
</evidence>
<evidence type="ECO:0000256" key="4">
    <source>
        <dbReference type="ARBA" id="ARBA00022685"/>
    </source>
</evidence>
<evidence type="ECO:0000313" key="11">
    <source>
        <dbReference type="Proteomes" id="UP000034805"/>
    </source>
</evidence>
<dbReference type="InterPro" id="IPR006024">
    <property type="entry name" value="Opioid_neupept"/>
</dbReference>
<proteinExistence type="inferred from homology"/>
<dbReference type="Pfam" id="PF01160">
    <property type="entry name" value="Opiods_neuropep"/>
    <property type="match status" value="1"/>
</dbReference>
<protein>
    <submittedName>
        <fullName evidence="10">Proenkephalin-like</fullName>
    </submittedName>
</protein>
<dbReference type="GO" id="GO:0007600">
    <property type="term" value="P:sensory perception"/>
    <property type="evidence" value="ECO:0007669"/>
    <property type="project" value="TreeGrafter"/>
</dbReference>
<evidence type="ECO:0000256" key="6">
    <source>
        <dbReference type="ARBA" id="ARBA00023157"/>
    </source>
</evidence>